<feature type="compositionally biased region" description="Basic and acidic residues" evidence="2">
    <location>
        <begin position="84"/>
        <end position="103"/>
    </location>
</feature>
<keyword evidence="5" id="KW-1185">Reference proteome</keyword>
<dbReference type="STRING" id="35722.A0A0B7NFG1"/>
<keyword evidence="1" id="KW-0862">Zinc</keyword>
<organism evidence="4 5">
    <name type="scientific">Parasitella parasitica</name>
    <dbReference type="NCBI Taxonomy" id="35722"/>
    <lineage>
        <taxon>Eukaryota</taxon>
        <taxon>Fungi</taxon>
        <taxon>Fungi incertae sedis</taxon>
        <taxon>Mucoromycota</taxon>
        <taxon>Mucoromycotina</taxon>
        <taxon>Mucoromycetes</taxon>
        <taxon>Mucorales</taxon>
        <taxon>Mucorineae</taxon>
        <taxon>Mucoraceae</taxon>
        <taxon>Parasitella</taxon>
    </lineage>
</organism>
<keyword evidence="1" id="KW-0863">Zinc-finger</keyword>
<dbReference type="Proteomes" id="UP000054107">
    <property type="component" value="Unassembled WGS sequence"/>
</dbReference>
<dbReference type="EMBL" id="LN732864">
    <property type="protein sequence ID" value="CEP16147.1"/>
    <property type="molecule type" value="Genomic_DNA"/>
</dbReference>
<dbReference type="AlphaFoldDB" id="A0A0B7NFG1"/>
<keyword evidence="1" id="KW-0479">Metal-binding</keyword>
<feature type="domain" description="SWIM-type" evidence="3">
    <location>
        <begin position="533"/>
        <end position="568"/>
    </location>
</feature>
<feature type="region of interest" description="Disordered" evidence="2">
    <location>
        <begin position="84"/>
        <end position="106"/>
    </location>
</feature>
<dbReference type="InterPro" id="IPR007527">
    <property type="entry name" value="Znf_SWIM"/>
</dbReference>
<gene>
    <name evidence="4" type="primary">PARPA_10393.1 scaffold 40272</name>
</gene>
<evidence type="ECO:0000313" key="5">
    <source>
        <dbReference type="Proteomes" id="UP000054107"/>
    </source>
</evidence>
<dbReference type="PROSITE" id="PS50966">
    <property type="entry name" value="ZF_SWIM"/>
    <property type="match status" value="1"/>
</dbReference>
<name>A0A0B7NFG1_9FUNG</name>
<reference evidence="4 5" key="1">
    <citation type="submission" date="2014-09" db="EMBL/GenBank/DDBJ databases">
        <authorList>
            <person name="Ellenberger Sabrina"/>
        </authorList>
    </citation>
    <scope>NUCLEOTIDE SEQUENCE [LARGE SCALE GENOMIC DNA]</scope>
    <source>
        <strain evidence="4 5">CBS 412.66</strain>
    </source>
</reference>
<accession>A0A0B7NFG1</accession>
<protein>
    <recommendedName>
        <fullName evidence="3">SWIM-type domain-containing protein</fullName>
    </recommendedName>
</protein>
<evidence type="ECO:0000256" key="2">
    <source>
        <dbReference type="SAM" id="MobiDB-lite"/>
    </source>
</evidence>
<evidence type="ECO:0000259" key="3">
    <source>
        <dbReference type="PROSITE" id="PS50966"/>
    </source>
</evidence>
<proteinExistence type="predicted"/>
<dbReference type="GO" id="GO:0008270">
    <property type="term" value="F:zinc ion binding"/>
    <property type="evidence" value="ECO:0007669"/>
    <property type="project" value="UniProtKB-KW"/>
</dbReference>
<evidence type="ECO:0000256" key="1">
    <source>
        <dbReference type="PROSITE-ProRule" id="PRU00325"/>
    </source>
</evidence>
<dbReference type="OrthoDB" id="2430203at2759"/>
<sequence length="662" mass="76859">MNTSIIVEPYTPIPNRLTVPVDSLDETVASYVKKHAVRWIYKRRVEYSSEAARIDEDQQQNTRKRQRLHPEIWYKEYTCHMAGEKRIRDQDTGKNGKPKEIQKKSKKQGCLAKLKAIVYKADPTNVVLITEKEHNHIIGSLEDLQYLPLSDDAKALIETRLREGYRKRETRFAIQQSFTRYVESNFPALNLEPGNFRAPSSLIVHRDQMVHAEDVQNIYKKIQEAAYIRHPNVQESIKIWLNEELQEMGFYTYIDASFSTTFSFGFVSPWQARLLVVSTCICLDATHCVANVENGILYTIVVRHPLTGTGCPVANFYTNDHSMVPIRHFLLFLRDTVGLRELEKITIDMSNAELNAIKASLDRKVKDDCNAWIGSCKHSNEENALCTIEKHDVGEEPKQYSKRNWQNSMRMLLVALLSRHNLSETTSTMMHLRESWHNQLKSNYLQRKSNQRVDRLIWILVNDVEYDFKLNIDRIQLNIGRMGPAERRRRQREMKAEAINEIVMTTMIRELESTENGNARYEVDSFTVVEQVYVIIVQNGSMHSCNCADFMWNKIACEHMYLLHRLHRSIIIYEESDYVLDLAPYPISTQVNNEEVEIRSNASFDDIMDKLASILATCRVSRPINVSEGEINELSNHVDSIATILFRERRIAPNANLEAQRR</sequence>
<evidence type="ECO:0000313" key="4">
    <source>
        <dbReference type="EMBL" id="CEP16147.1"/>
    </source>
</evidence>